<evidence type="ECO:0000256" key="2">
    <source>
        <dbReference type="SAM" id="MobiDB-lite"/>
    </source>
</evidence>
<evidence type="ECO:0000313" key="4">
    <source>
        <dbReference type="Proteomes" id="UP000030744"/>
    </source>
</evidence>
<reference evidence="3" key="2">
    <citation type="submission" date="2013-10" db="EMBL/GenBank/DDBJ databases">
        <authorList>
            <person name="Aslett M."/>
        </authorList>
    </citation>
    <scope>NUCLEOTIDE SEQUENCE [LARGE SCALE GENOMIC DNA]</scope>
    <source>
        <strain evidence="3">Houghton</strain>
    </source>
</reference>
<dbReference type="Proteomes" id="UP000030744">
    <property type="component" value="Unassembled WGS sequence"/>
</dbReference>
<proteinExistence type="predicted"/>
<feature type="compositionally biased region" description="Acidic residues" evidence="2">
    <location>
        <begin position="46"/>
        <end position="79"/>
    </location>
</feature>
<evidence type="ECO:0000256" key="1">
    <source>
        <dbReference type="SAM" id="Coils"/>
    </source>
</evidence>
<organism evidence="3 4">
    <name type="scientific">Eimeria mitis</name>
    <dbReference type="NCBI Taxonomy" id="44415"/>
    <lineage>
        <taxon>Eukaryota</taxon>
        <taxon>Sar</taxon>
        <taxon>Alveolata</taxon>
        <taxon>Apicomplexa</taxon>
        <taxon>Conoidasida</taxon>
        <taxon>Coccidia</taxon>
        <taxon>Eucoccidiorida</taxon>
        <taxon>Eimeriorina</taxon>
        <taxon>Eimeriidae</taxon>
        <taxon>Eimeria</taxon>
    </lineage>
</organism>
<keyword evidence="1" id="KW-0175">Coiled coil</keyword>
<dbReference type="AlphaFoldDB" id="U6JZZ3"/>
<dbReference type="GeneID" id="25379370"/>
<accession>U6JZZ3</accession>
<dbReference type="RefSeq" id="XP_013351652.1">
    <property type="nucleotide sequence ID" value="XM_013496198.1"/>
</dbReference>
<feature type="region of interest" description="Disordered" evidence="2">
    <location>
        <begin position="37"/>
        <end position="84"/>
    </location>
</feature>
<keyword evidence="4" id="KW-1185">Reference proteome</keyword>
<gene>
    <name evidence="3" type="ORF">EMH_0046730</name>
</gene>
<sequence length="148" mass="16367">MECAARAEPGQCWSFHAATKNCLLFTACSSLEDADGFVSGAPDAAAAEEGDKEEPEEDAEEDREEDGDPLEPLEPEVDGEGPLTDHVWRHIGDCCFLQQLSLVLQQQQQLQQLQQLQQQQQQQQQQASGSSNRGDSEHKLSPFCCSYI</sequence>
<evidence type="ECO:0000313" key="3">
    <source>
        <dbReference type="EMBL" id="CDJ29078.1"/>
    </source>
</evidence>
<reference evidence="3" key="1">
    <citation type="submission" date="2013-10" db="EMBL/GenBank/DDBJ databases">
        <title>Genomic analysis of the causative agents of coccidiosis in chickens.</title>
        <authorList>
            <person name="Reid A.J."/>
            <person name="Blake D."/>
            <person name="Billington K."/>
            <person name="Browne H."/>
            <person name="Dunn M."/>
            <person name="Hung S."/>
            <person name="Kawahara F."/>
            <person name="Miranda-Saavedra D."/>
            <person name="Mourier T."/>
            <person name="Nagra H."/>
            <person name="Otto T.D."/>
            <person name="Rawlings N."/>
            <person name="Sanchez A."/>
            <person name="Sanders M."/>
            <person name="Subramaniam C."/>
            <person name="Tay Y."/>
            <person name="Dear P."/>
            <person name="Doerig C."/>
            <person name="Gruber A."/>
            <person name="Parkinson J."/>
            <person name="Shirley M."/>
            <person name="Wan K.L."/>
            <person name="Berriman M."/>
            <person name="Tomley F."/>
            <person name="Pain A."/>
        </authorList>
    </citation>
    <scope>NUCLEOTIDE SEQUENCE [LARGE SCALE GENOMIC DNA]</scope>
    <source>
        <strain evidence="3">Houghton</strain>
    </source>
</reference>
<dbReference type="EMBL" id="HG681722">
    <property type="protein sequence ID" value="CDJ29078.1"/>
    <property type="molecule type" value="Genomic_DNA"/>
</dbReference>
<protein>
    <submittedName>
        <fullName evidence="3">PAN domain-containing protein, putative</fullName>
    </submittedName>
</protein>
<feature type="coiled-coil region" evidence="1">
    <location>
        <begin position="103"/>
        <end position="133"/>
    </location>
</feature>
<dbReference type="VEuPathDB" id="ToxoDB:EMH_0046730"/>
<name>U6JZZ3_9EIME</name>